<dbReference type="EMBL" id="RSDG01000001">
    <property type="protein sequence ID" value="RRR50436.1"/>
    <property type="molecule type" value="Genomic_DNA"/>
</dbReference>
<reference evidence="2 3" key="2">
    <citation type="submission" date="2018-12" db="EMBL/GenBank/DDBJ databases">
        <title>Whole-genome sequences of fifteen clinical Streptococcus suis strains isolated from pigs between 2006 and 2018.</title>
        <authorList>
            <person name="Stevens M.J.A."/>
            <person name="Cernela N."/>
            <person name="Spoerry Serrano N."/>
            <person name="Schmitt S."/>
            <person name="Schrenzel J."/>
            <person name="Stephan R."/>
        </authorList>
    </citation>
    <scope>NUCLEOTIDE SEQUENCE [LARGE SCALE GENOMIC DNA]</scope>
    <source>
        <strain evidence="2 3">SS1014</strain>
    </source>
</reference>
<evidence type="ECO:0000313" key="2">
    <source>
        <dbReference type="EMBL" id="RRR50436.1"/>
    </source>
</evidence>
<reference evidence="2 3" key="1">
    <citation type="submission" date="2018-11" db="EMBL/GenBank/DDBJ databases">
        <authorList>
            <person name="Stevens M.J."/>
            <person name="Cernela N."/>
            <person name="Spoerry Serrano N."/>
            <person name="Schmitt S."/>
            <person name="Schrenzel J."/>
            <person name="Stephan R."/>
        </authorList>
    </citation>
    <scope>NUCLEOTIDE SEQUENCE [LARGE SCALE GENOMIC DNA]</scope>
    <source>
        <strain evidence="2 3">SS1014</strain>
    </source>
</reference>
<evidence type="ECO:0008006" key="4">
    <source>
        <dbReference type="Google" id="ProtNLM"/>
    </source>
</evidence>
<feature type="non-terminal residue" evidence="2">
    <location>
        <position position="268"/>
    </location>
</feature>
<accession>A0A3R8R530</accession>
<dbReference type="Proteomes" id="UP000273973">
    <property type="component" value="Unassembled WGS sequence"/>
</dbReference>
<organism evidence="2 3">
    <name type="scientific">Streptococcus suis</name>
    <dbReference type="NCBI Taxonomy" id="1307"/>
    <lineage>
        <taxon>Bacteria</taxon>
        <taxon>Bacillati</taxon>
        <taxon>Bacillota</taxon>
        <taxon>Bacilli</taxon>
        <taxon>Lactobacillales</taxon>
        <taxon>Streptococcaceae</taxon>
        <taxon>Streptococcus</taxon>
    </lineage>
</organism>
<name>A0A3R8R530_STRSU</name>
<proteinExistence type="predicted"/>
<protein>
    <recommendedName>
        <fullName evidence="4">YSIRK-type signal peptide-containing protein</fullName>
    </recommendedName>
</protein>
<comment type="caution">
    <text evidence="2">The sequence shown here is derived from an EMBL/GenBank/DDBJ whole genome shotgun (WGS) entry which is preliminary data.</text>
</comment>
<dbReference type="RefSeq" id="WP_142998096.1">
    <property type="nucleotide sequence ID" value="NZ_RSDG01000001.1"/>
</dbReference>
<feature type="region of interest" description="Disordered" evidence="1">
    <location>
        <begin position="82"/>
        <end position="102"/>
    </location>
</feature>
<evidence type="ECO:0000256" key="1">
    <source>
        <dbReference type="SAM" id="MobiDB-lite"/>
    </source>
</evidence>
<feature type="compositionally biased region" description="Polar residues" evidence="1">
    <location>
        <begin position="85"/>
        <end position="95"/>
    </location>
</feature>
<sequence length="268" mass="28542">MLKKCQESKGFGSIRKGIHGAVGVLALGLLFSTTDVVFADEVSENTPTTASSEQVINTSETLKLTAENDVATSTGIVGNEGASEVETTTGTNSPTVGAVPSTGVEASNVSEESISTTPETNTNLEAKILSTSSPATDRAAEVLEDRTAPKLVSYTLDKTEYQAGETVTLTIDSEDESNLSYVSADFNSSDGRQSLYFSSSEVEKLANGLYRSVLTSSIPENRPSDIYNLTHLSLRDEIGNIVYYYDSSKNTWSEHTFAPLSMTVTGTV</sequence>
<evidence type="ECO:0000313" key="3">
    <source>
        <dbReference type="Proteomes" id="UP000273973"/>
    </source>
</evidence>
<gene>
    <name evidence="2" type="ORF">EJA00_00385</name>
</gene>
<dbReference type="AlphaFoldDB" id="A0A3R8R530"/>